<feature type="signal peptide" evidence="3">
    <location>
        <begin position="1"/>
        <end position="26"/>
    </location>
</feature>
<dbReference type="Gene3D" id="3.90.760.10">
    <property type="entry name" value="Flavocytochrome c sulphide dehydrogenase, flavin-binding domain"/>
    <property type="match status" value="1"/>
</dbReference>
<dbReference type="InterPro" id="IPR049386">
    <property type="entry name" value="FCSD_central"/>
</dbReference>
<accession>A0A399E835</accession>
<dbReference type="EMBL" id="QWKX01000001">
    <property type="protein sequence ID" value="RIH80078.1"/>
    <property type="molecule type" value="Genomic_DNA"/>
</dbReference>
<name>A0A399E835_9DEIN</name>
<dbReference type="PANTHER" id="PTHR43755:SF1">
    <property type="entry name" value="FAD-DEPENDENT PYRIDINE NUCLEOTIDE-DISULPHIDE OXIDOREDUCTASE"/>
    <property type="match status" value="1"/>
</dbReference>
<dbReference type="InterPro" id="IPR052541">
    <property type="entry name" value="SQRD"/>
</dbReference>
<dbReference type="SUPFAM" id="SSF55424">
    <property type="entry name" value="FAD/NAD-linked reductases, dimerisation (C-terminal) domain"/>
    <property type="match status" value="1"/>
</dbReference>
<dbReference type="Proteomes" id="UP000266089">
    <property type="component" value="Unassembled WGS sequence"/>
</dbReference>
<evidence type="ECO:0000256" key="1">
    <source>
        <dbReference type="ARBA" id="ARBA00022630"/>
    </source>
</evidence>
<feature type="domain" description="Sulfide dehydrogenase [flavocytochrome c] flavoprotein chain central" evidence="6">
    <location>
        <begin position="173"/>
        <end position="283"/>
    </location>
</feature>
<organism evidence="7 8">
    <name type="scientific">Meiothermus taiwanensis</name>
    <dbReference type="NCBI Taxonomy" id="172827"/>
    <lineage>
        <taxon>Bacteria</taxon>
        <taxon>Thermotogati</taxon>
        <taxon>Deinococcota</taxon>
        <taxon>Deinococci</taxon>
        <taxon>Thermales</taxon>
        <taxon>Thermaceae</taxon>
        <taxon>Meiothermus</taxon>
    </lineage>
</organism>
<dbReference type="NCBIfam" id="TIGR01409">
    <property type="entry name" value="TAT_signal_seq"/>
    <property type="match status" value="1"/>
</dbReference>
<dbReference type="SUPFAM" id="SSF51905">
    <property type="entry name" value="FAD/NAD(P)-binding domain"/>
    <property type="match status" value="2"/>
</dbReference>
<dbReference type="Pfam" id="PF21706">
    <property type="entry name" value="FCSD_central"/>
    <property type="match status" value="1"/>
</dbReference>
<reference evidence="7 8" key="1">
    <citation type="submission" date="2018-08" db="EMBL/GenBank/DDBJ databases">
        <title>Meiothermus cateniformans JCM 15151 genome sequencing project.</title>
        <authorList>
            <person name="Da Costa M.S."/>
            <person name="Albuquerque L."/>
            <person name="Raposo P."/>
            <person name="Froufe H.J.C."/>
            <person name="Barroso C.S."/>
            <person name="Egas C."/>
        </authorList>
    </citation>
    <scope>NUCLEOTIDE SEQUENCE [LARGE SCALE GENOMIC DNA]</scope>
    <source>
        <strain evidence="7 8">JCM 15151</strain>
    </source>
</reference>
<dbReference type="InterPro" id="IPR015323">
    <property type="entry name" value="FlavoCytC_S_DH_flav-bd"/>
</dbReference>
<dbReference type="RefSeq" id="WP_027886569.1">
    <property type="nucleotide sequence ID" value="NZ_JBHSXZ010000016.1"/>
</dbReference>
<dbReference type="Pfam" id="PF09242">
    <property type="entry name" value="FCSD-flav_bind"/>
    <property type="match status" value="1"/>
</dbReference>
<dbReference type="InterPro" id="IPR006311">
    <property type="entry name" value="TAT_signal"/>
</dbReference>
<evidence type="ECO:0000256" key="3">
    <source>
        <dbReference type="SAM" id="SignalP"/>
    </source>
</evidence>
<dbReference type="InterPro" id="IPR019546">
    <property type="entry name" value="TAT_signal_bac_arc"/>
</dbReference>
<feature type="domain" description="FAD/NAD(P)-binding" evidence="4">
    <location>
        <begin position="44"/>
        <end position="146"/>
    </location>
</feature>
<dbReference type="Pfam" id="PF07992">
    <property type="entry name" value="Pyr_redox_2"/>
    <property type="match status" value="1"/>
</dbReference>
<keyword evidence="2" id="KW-0274">FAD</keyword>
<dbReference type="AlphaFoldDB" id="A0A399E835"/>
<evidence type="ECO:0000313" key="7">
    <source>
        <dbReference type="EMBL" id="RIH80078.1"/>
    </source>
</evidence>
<evidence type="ECO:0000256" key="2">
    <source>
        <dbReference type="ARBA" id="ARBA00022827"/>
    </source>
</evidence>
<keyword evidence="3" id="KW-0732">Signal</keyword>
<dbReference type="InterPro" id="IPR037092">
    <property type="entry name" value="FlavoCytC_S_DH_flav-bd_sf"/>
</dbReference>
<evidence type="ECO:0000259" key="6">
    <source>
        <dbReference type="Pfam" id="PF21706"/>
    </source>
</evidence>
<gene>
    <name evidence="7" type="primary">fccB</name>
    <name evidence="7" type="ORF">Mcate_00049</name>
</gene>
<dbReference type="InterPro" id="IPR023753">
    <property type="entry name" value="FAD/NAD-binding_dom"/>
</dbReference>
<comment type="caution">
    <text evidence="7">The sequence shown here is derived from an EMBL/GenBank/DDBJ whole genome shotgun (WGS) entry which is preliminary data.</text>
</comment>
<evidence type="ECO:0000259" key="5">
    <source>
        <dbReference type="Pfam" id="PF09242"/>
    </source>
</evidence>
<keyword evidence="7" id="KW-0560">Oxidoreductase</keyword>
<evidence type="ECO:0000313" key="8">
    <source>
        <dbReference type="Proteomes" id="UP000266089"/>
    </source>
</evidence>
<protein>
    <submittedName>
        <fullName evidence="7">Sulfide dehydrogenase [flavocytochrome c] flavoprotein chain</fullName>
        <ecNumber evidence="7">1.8.2.3</ecNumber>
    </submittedName>
</protein>
<dbReference type="InterPro" id="IPR036188">
    <property type="entry name" value="FAD/NAD-bd_sf"/>
</dbReference>
<dbReference type="PROSITE" id="PS51318">
    <property type="entry name" value="TAT"/>
    <property type="match status" value="1"/>
</dbReference>
<dbReference type="GO" id="GO:0050660">
    <property type="term" value="F:flavin adenine dinucleotide binding"/>
    <property type="evidence" value="ECO:0007669"/>
    <property type="project" value="InterPro"/>
</dbReference>
<dbReference type="InterPro" id="IPR016156">
    <property type="entry name" value="FAD/NAD-linked_Rdtase_dimer_sf"/>
</dbReference>
<dbReference type="OrthoDB" id="9781621at2"/>
<dbReference type="EC" id="1.8.2.3" evidence="7"/>
<dbReference type="PANTHER" id="PTHR43755">
    <property type="match status" value="1"/>
</dbReference>
<sequence length="426" mass="47079">MSQVTRRKLLKAGAAAGAAAASSAFAQEFFSKPSSVLGPARGNRVVIIGGGWGGVSTARHLRRKNPNIEVVLIEKNPAFMSCPMSNLYLGGVKDLDFIVFDYANVARAGVTIINERAIEVNRAGRYVRTTSGLVFYNYLVVSPGIDYMYEAIQGYSEVKQFLPVGFKPWEHIALKRQLDNFEGGDLVLAIPRPPYRCPPGPYERAAMLAYYLKTNQIKGKVIVLDANPGPISKGPGFTAAYNDLYKDYIQYIPQAEVTAIDYARKEVKTSLGEFKFDLANIIPPMKAGEIVRTAGLGDRWANVRLPTFLSERDDRVYIIGDVIGNVPYPKSGQVAYNDGKIIAEHIAQRIAGKRLDEIANPLPDNICYSFVSNEESIWVSHKHNWDEAARQVRQQSTVDNNRSKPNGALALEWARGLWSDMFGPGA</sequence>
<proteinExistence type="predicted"/>
<keyword evidence="1" id="KW-0285">Flavoprotein</keyword>
<feature type="chain" id="PRO_5017230887" evidence="3">
    <location>
        <begin position="27"/>
        <end position="426"/>
    </location>
</feature>
<feature type="domain" description="Flavocytochrome c sulphide dehydrogenase flavin-binding" evidence="5">
    <location>
        <begin position="361"/>
        <end position="422"/>
    </location>
</feature>
<dbReference type="Gene3D" id="3.50.50.60">
    <property type="entry name" value="FAD/NAD(P)-binding domain"/>
    <property type="match status" value="2"/>
</dbReference>
<dbReference type="GO" id="GO:0070225">
    <property type="term" value="F:sulfide dehydrogenase activity"/>
    <property type="evidence" value="ECO:0007669"/>
    <property type="project" value="UniProtKB-EC"/>
</dbReference>
<evidence type="ECO:0000259" key="4">
    <source>
        <dbReference type="Pfam" id="PF07992"/>
    </source>
</evidence>